<evidence type="ECO:0000256" key="1">
    <source>
        <dbReference type="ARBA" id="ARBA00007274"/>
    </source>
</evidence>
<dbReference type="Proteomes" id="UP000198520">
    <property type="component" value="Unassembled WGS sequence"/>
</dbReference>
<dbReference type="OrthoDB" id="2643438at2"/>
<dbReference type="PANTHER" id="PTHR23416">
    <property type="entry name" value="SIALIC ACID SYNTHASE-RELATED"/>
    <property type="match status" value="1"/>
</dbReference>
<dbReference type="AlphaFoldDB" id="A0A1I2GLL3"/>
<keyword evidence="2 4" id="KW-0808">Transferase</keyword>
<dbReference type="GO" id="GO:0008374">
    <property type="term" value="F:O-acyltransferase activity"/>
    <property type="evidence" value="ECO:0007669"/>
    <property type="project" value="TreeGrafter"/>
</dbReference>
<keyword evidence="5" id="KW-1185">Reference proteome</keyword>
<evidence type="ECO:0000313" key="5">
    <source>
        <dbReference type="Proteomes" id="UP000198520"/>
    </source>
</evidence>
<gene>
    <name evidence="4" type="ORF">SAMN04488035_1827</name>
</gene>
<dbReference type="CDD" id="cd04647">
    <property type="entry name" value="LbH_MAT_like"/>
    <property type="match status" value="1"/>
</dbReference>
<dbReference type="STRING" id="285351.SAMN04488035_1827"/>
<organism evidence="4 5">
    <name type="scientific">Flavimobilis marinus</name>
    <dbReference type="NCBI Taxonomy" id="285351"/>
    <lineage>
        <taxon>Bacteria</taxon>
        <taxon>Bacillati</taxon>
        <taxon>Actinomycetota</taxon>
        <taxon>Actinomycetes</taxon>
        <taxon>Micrococcales</taxon>
        <taxon>Jonesiaceae</taxon>
        <taxon>Flavimobilis</taxon>
    </lineage>
</organism>
<evidence type="ECO:0000256" key="2">
    <source>
        <dbReference type="ARBA" id="ARBA00022679"/>
    </source>
</evidence>
<dbReference type="InterPro" id="IPR051159">
    <property type="entry name" value="Hexapeptide_acetyltransf"/>
</dbReference>
<feature type="coiled-coil region" evidence="3">
    <location>
        <begin position="5"/>
        <end position="32"/>
    </location>
</feature>
<dbReference type="Pfam" id="PF00132">
    <property type="entry name" value="Hexapep"/>
    <property type="match status" value="2"/>
</dbReference>
<reference evidence="5" key="1">
    <citation type="submission" date="2016-10" db="EMBL/GenBank/DDBJ databases">
        <authorList>
            <person name="Varghese N."/>
            <person name="Submissions S."/>
        </authorList>
    </citation>
    <scope>NUCLEOTIDE SEQUENCE [LARGE SCALE GENOMIC DNA]</scope>
    <source>
        <strain evidence="5">DSM 19083</strain>
    </source>
</reference>
<dbReference type="SUPFAM" id="SSF51161">
    <property type="entry name" value="Trimeric LpxA-like enzymes"/>
    <property type="match status" value="1"/>
</dbReference>
<comment type="similarity">
    <text evidence="1">Belongs to the transferase hexapeptide repeat family.</text>
</comment>
<dbReference type="Gene3D" id="2.160.10.10">
    <property type="entry name" value="Hexapeptide repeat proteins"/>
    <property type="match status" value="2"/>
</dbReference>
<proteinExistence type="inferred from homology"/>
<evidence type="ECO:0000256" key="3">
    <source>
        <dbReference type="SAM" id="Coils"/>
    </source>
</evidence>
<dbReference type="InterPro" id="IPR001451">
    <property type="entry name" value="Hexapep"/>
</dbReference>
<dbReference type="EMBL" id="FONZ01000003">
    <property type="protein sequence ID" value="SFF17909.1"/>
    <property type="molecule type" value="Genomic_DNA"/>
</dbReference>
<keyword evidence="3" id="KW-0175">Coiled coil</keyword>
<protein>
    <submittedName>
        <fullName evidence="4">Transferase hexapeptide (Six repeat-containing protein)</fullName>
    </submittedName>
</protein>
<name>A0A1I2GLL3_9MICO</name>
<dbReference type="RefSeq" id="WP_093377651.1">
    <property type="nucleotide sequence ID" value="NZ_BNAN01000003.1"/>
</dbReference>
<accession>A0A1I2GLL3</accession>
<sequence>MFLRRKQLSAEIRSLREEVNFLLAENRQAGGEKYATNGSVTVGSHCRIARSVHFRAYPDGRSVTIGDHTTIYDGAEIMGPVSIGRRVFINRDAYIRARVVIEDDVNIGPFVRLISDTHELGDRRKRAGKNRWDPITIGAGTWLGAGATVLAGVVIGPGSIVAAGAVVTKDCPPNALVGGVPARVLRDLGST</sequence>
<dbReference type="InterPro" id="IPR011004">
    <property type="entry name" value="Trimer_LpxA-like_sf"/>
</dbReference>
<dbReference type="PANTHER" id="PTHR23416:SF23">
    <property type="entry name" value="ACETYLTRANSFERASE C18B11.09C-RELATED"/>
    <property type="match status" value="1"/>
</dbReference>
<evidence type="ECO:0000313" key="4">
    <source>
        <dbReference type="EMBL" id="SFF17909.1"/>
    </source>
</evidence>